<evidence type="ECO:0000313" key="3">
    <source>
        <dbReference type="Proteomes" id="UP000615760"/>
    </source>
</evidence>
<evidence type="ECO:0000259" key="1">
    <source>
        <dbReference type="Pfam" id="PF13539"/>
    </source>
</evidence>
<name>A0ABQ1K0G3_9FLAO</name>
<reference evidence="3" key="1">
    <citation type="journal article" date="2019" name="Int. J. Syst. Evol. Microbiol.">
        <title>The Global Catalogue of Microorganisms (GCM) 10K type strain sequencing project: providing services to taxonomists for standard genome sequencing and annotation.</title>
        <authorList>
            <consortium name="The Broad Institute Genomics Platform"/>
            <consortium name="The Broad Institute Genome Sequencing Center for Infectious Disease"/>
            <person name="Wu L."/>
            <person name="Ma J."/>
        </authorList>
    </citation>
    <scope>NUCLEOTIDE SEQUENCE [LARGE SCALE GENOMIC DNA]</scope>
    <source>
        <strain evidence="3">CGMCC 1.15461</strain>
    </source>
</reference>
<comment type="caution">
    <text evidence="2">The sequence shown here is derived from an EMBL/GenBank/DDBJ whole genome shotgun (WGS) entry which is preliminary data.</text>
</comment>
<keyword evidence="3" id="KW-1185">Reference proteome</keyword>
<dbReference type="Gene3D" id="3.30.1380.10">
    <property type="match status" value="1"/>
</dbReference>
<protein>
    <recommendedName>
        <fullName evidence="1">Peptidase M15C domain-containing protein</fullName>
    </recommendedName>
</protein>
<proteinExistence type="predicted"/>
<dbReference type="CDD" id="cd14845">
    <property type="entry name" value="L-Ala-D-Glu_peptidase_like"/>
    <property type="match status" value="1"/>
</dbReference>
<dbReference type="Pfam" id="PF13539">
    <property type="entry name" value="Peptidase_M15_4"/>
    <property type="match status" value="1"/>
</dbReference>
<dbReference type="Proteomes" id="UP000615760">
    <property type="component" value="Unassembled WGS sequence"/>
</dbReference>
<organism evidence="2 3">
    <name type="scientific">Flavobacterium suaedae</name>
    <dbReference type="NCBI Taxonomy" id="1767027"/>
    <lineage>
        <taxon>Bacteria</taxon>
        <taxon>Pseudomonadati</taxon>
        <taxon>Bacteroidota</taxon>
        <taxon>Flavobacteriia</taxon>
        <taxon>Flavobacteriales</taxon>
        <taxon>Flavobacteriaceae</taxon>
        <taxon>Flavobacterium</taxon>
    </lineage>
</organism>
<evidence type="ECO:0000313" key="2">
    <source>
        <dbReference type="EMBL" id="GGB83909.1"/>
    </source>
</evidence>
<sequence length="178" mass="20610">MAADSITLKRIKLIHPAVRQEVRDAYMHVNNKLLGKGVRLRFAYTLRTFAEQDALYAQGRTTPGNKVTNAKGGQSIHNYGLAFDIVLLLDRDNNRTFETASWNIHADFDNDRKADWMEVVDYFKSIGWTWGGDWNSFKDYPHLEKTFDHNWRALKGKYDSGDTFIEVVDGKTYTWVNL</sequence>
<accession>A0ABQ1K0G3</accession>
<dbReference type="InterPro" id="IPR039561">
    <property type="entry name" value="Peptidase_M15C"/>
</dbReference>
<dbReference type="InterPro" id="IPR009045">
    <property type="entry name" value="Zn_M74/Hedgehog-like"/>
</dbReference>
<feature type="domain" description="Peptidase M15C" evidence="1">
    <location>
        <begin position="69"/>
        <end position="144"/>
    </location>
</feature>
<gene>
    <name evidence="2" type="ORF">GCM10007424_24900</name>
</gene>
<dbReference type="EMBL" id="BMJE01000007">
    <property type="protein sequence ID" value="GGB83909.1"/>
    <property type="molecule type" value="Genomic_DNA"/>
</dbReference>
<dbReference type="RefSeq" id="WP_188621641.1">
    <property type="nucleotide sequence ID" value="NZ_BMJE01000007.1"/>
</dbReference>
<dbReference type="SUPFAM" id="SSF55166">
    <property type="entry name" value="Hedgehog/DD-peptidase"/>
    <property type="match status" value="1"/>
</dbReference>